<dbReference type="EMBL" id="BMKM01000004">
    <property type="protein sequence ID" value="GGE22479.1"/>
    <property type="molecule type" value="Genomic_DNA"/>
</dbReference>
<dbReference type="RefSeq" id="WP_182499314.1">
    <property type="nucleotide sequence ID" value="NZ_BMKM01000004.1"/>
</dbReference>
<name>A0A8H9G325_9SPHI</name>
<proteinExistence type="predicted"/>
<gene>
    <name evidence="1" type="ORF">GCM10011516_20210</name>
</gene>
<dbReference type="InterPro" id="IPR025049">
    <property type="entry name" value="Mfa-like_1"/>
</dbReference>
<dbReference type="Pfam" id="PF13149">
    <property type="entry name" value="Mfa_like_1"/>
    <property type="match status" value="1"/>
</dbReference>
<dbReference type="Gene3D" id="2.60.40.2630">
    <property type="match status" value="1"/>
</dbReference>
<dbReference type="InterPro" id="IPR042278">
    <property type="entry name" value="Mfa-like_1_N"/>
</dbReference>
<keyword evidence="2" id="KW-1185">Reference proteome</keyword>
<dbReference type="CDD" id="cd13120">
    <property type="entry name" value="BF2867_like_N"/>
    <property type="match status" value="1"/>
</dbReference>
<evidence type="ECO:0000313" key="1">
    <source>
        <dbReference type="EMBL" id="GGE22479.1"/>
    </source>
</evidence>
<dbReference type="Gene3D" id="2.60.40.2620">
    <property type="entry name" value="Fimbrillin-like"/>
    <property type="match status" value="1"/>
</dbReference>
<evidence type="ECO:0000313" key="2">
    <source>
        <dbReference type="Proteomes" id="UP000614460"/>
    </source>
</evidence>
<comment type="caution">
    <text evidence="1">The sequence shown here is derived from an EMBL/GenBank/DDBJ whole genome shotgun (WGS) entry which is preliminary data.</text>
</comment>
<dbReference type="AlphaFoldDB" id="A0A8H9G325"/>
<reference evidence="1" key="1">
    <citation type="journal article" date="2014" name="Int. J. Syst. Evol. Microbiol.">
        <title>Complete genome sequence of Corynebacterium casei LMG S-19264T (=DSM 44701T), isolated from a smear-ripened cheese.</title>
        <authorList>
            <consortium name="US DOE Joint Genome Institute (JGI-PGF)"/>
            <person name="Walter F."/>
            <person name="Albersmeier A."/>
            <person name="Kalinowski J."/>
            <person name="Ruckert C."/>
        </authorList>
    </citation>
    <scope>NUCLEOTIDE SEQUENCE</scope>
    <source>
        <strain evidence="1">CGMCC 1.15966</strain>
    </source>
</reference>
<reference evidence="1" key="2">
    <citation type="submission" date="2020-09" db="EMBL/GenBank/DDBJ databases">
        <authorList>
            <person name="Sun Q."/>
            <person name="Zhou Y."/>
        </authorList>
    </citation>
    <scope>NUCLEOTIDE SEQUENCE</scope>
    <source>
        <strain evidence="1">CGMCC 1.15966</strain>
    </source>
</reference>
<sequence length="468" mass="49839">MKTNQLLGAALAFIALVSSCKKDDYRKLEKGNPSEVQFTSKIVGNQLTKASGTSWDANDEIGVYMKQGVGLNNALASNKKYVTQGNGNFTASGSDLINYPETGAVDFIAYYPYSASLEGTSLGINVSNQSSQAAIDVMYSDNAKNLDKNSGSPKLEFVHKLSKIELLVKAGTGVSSLSGLAVSYQAIPTVSSLDLGTGAISAGTSPANVSAKVAAQNTDQLVEAILIPGEYGAKEVIFSIGADTYKWALPGDSKYESGKKYSYNITLQVGGAVKVEGTATITDWTSVAGGSYTIEKDKGTVTPPVTEGKEETVYEETFGDPTEDVSRVRIADYKYFLNKTVQYSDLYTDSYVDIRKTSTIGMHVWMPANRTTGIKIENVNATGYSNLKLSYSLAANGSEQPIGVVKVKVNGQEMTTTPNGNLGAQHEFTTIQVNSAVPTGNLTIEFSADASVNKAGYRLDNIKLLGTK</sequence>
<dbReference type="CDD" id="cd13121">
    <property type="entry name" value="BF2867_like_C"/>
    <property type="match status" value="1"/>
</dbReference>
<organism evidence="1 2">
    <name type="scientific">Sphingobacterium cellulitidis</name>
    <dbReference type="NCBI Taxonomy" id="1768011"/>
    <lineage>
        <taxon>Bacteria</taxon>
        <taxon>Pseudomonadati</taxon>
        <taxon>Bacteroidota</taxon>
        <taxon>Sphingobacteriia</taxon>
        <taxon>Sphingobacteriales</taxon>
        <taxon>Sphingobacteriaceae</taxon>
        <taxon>Sphingobacterium</taxon>
    </lineage>
</organism>
<dbReference type="Gene3D" id="2.60.120.260">
    <property type="entry name" value="Galactose-binding domain-like"/>
    <property type="match status" value="1"/>
</dbReference>
<accession>A0A8H9G325</accession>
<protein>
    <recommendedName>
        <fullName evidence="3">Fimbrillin family protein</fullName>
    </recommendedName>
</protein>
<dbReference type="Proteomes" id="UP000614460">
    <property type="component" value="Unassembled WGS sequence"/>
</dbReference>
<evidence type="ECO:0008006" key="3">
    <source>
        <dbReference type="Google" id="ProtNLM"/>
    </source>
</evidence>
<dbReference type="PROSITE" id="PS51257">
    <property type="entry name" value="PROKAR_LIPOPROTEIN"/>
    <property type="match status" value="1"/>
</dbReference>